<organism evidence="6 7">
    <name type="scientific">Clostridium novyi A str. 4570</name>
    <dbReference type="NCBI Taxonomy" id="1444290"/>
    <lineage>
        <taxon>Bacteria</taxon>
        <taxon>Bacillati</taxon>
        <taxon>Bacillota</taxon>
        <taxon>Clostridia</taxon>
        <taxon>Eubacteriales</taxon>
        <taxon>Clostridiaceae</taxon>
        <taxon>Clostridium</taxon>
    </lineage>
</organism>
<evidence type="ECO:0000256" key="2">
    <source>
        <dbReference type="ARBA" id="ARBA00022801"/>
    </source>
</evidence>
<dbReference type="PANTHER" id="PTHR43794">
    <property type="entry name" value="AMINOHYDROLASE SSNA-RELATED"/>
    <property type="match status" value="1"/>
</dbReference>
<keyword evidence="3 4" id="KW-0862">Zinc</keyword>
<sequence>MKQILIKNVSIVTMDPNKEFIKNGYILIKDNKIKEVSEGTFSGETDNLKVIDGKGYCAMPGFINAHTHAAMTLLRGYGEGLPLMRWLNEKVWPMERKFTDEHREIGNKLAYIEMLRTGTTTCNDMYFKFDKMLNTINEFNIRCVLGTSVLGEEWKEQLKEAIDLKELVDKQYKNGLIRTMIAPHSPYTLSREALVETSRVAKEYKENIHIHLSETLDEVNIIKEKYNMTPTEYMIDTGIFENKVMAAHCVHLTDEDIEIIKEKDVSPVYNPQSNMKLASGVPRIIDMLDKKINVCIGTDGTCSNNNLNMFEELETGALLQNLFYKDTTRLSAKTLIEMATVNGAKALGIDNLGAIKKDNIADIIMLNMNKPTMIPCHDIYSNIVFSATGNEVEYVIIDGNIVMEKGEFTNIDEEKILYESKQFCSKL</sequence>
<dbReference type="InterPro" id="IPR011059">
    <property type="entry name" value="Metal-dep_hydrolase_composite"/>
</dbReference>
<comment type="catalytic activity">
    <reaction evidence="4">
        <text>S-adenosyl-L-homocysteine + H2O + H(+) = S-inosyl-L-homocysteine + NH4(+)</text>
        <dbReference type="Rhea" id="RHEA:20716"/>
        <dbReference type="ChEBI" id="CHEBI:15377"/>
        <dbReference type="ChEBI" id="CHEBI:15378"/>
        <dbReference type="ChEBI" id="CHEBI:28938"/>
        <dbReference type="ChEBI" id="CHEBI:57856"/>
        <dbReference type="ChEBI" id="CHEBI:57985"/>
        <dbReference type="EC" id="3.5.4.28"/>
    </reaction>
</comment>
<dbReference type="FunFam" id="3.20.20.140:FF:000014">
    <property type="entry name" value="5-methylthioadenosine/S-adenosylhomocysteine deaminase"/>
    <property type="match status" value="1"/>
</dbReference>
<dbReference type="Pfam" id="PF01979">
    <property type="entry name" value="Amidohydro_1"/>
    <property type="match status" value="1"/>
</dbReference>
<feature type="binding site" evidence="4">
    <location>
        <position position="299"/>
    </location>
    <ligand>
        <name>Zn(2+)</name>
        <dbReference type="ChEBI" id="CHEBI:29105"/>
    </ligand>
</feature>
<dbReference type="AlphaFoldDB" id="A0AA89CQE0"/>
<comment type="function">
    <text evidence="4">Catalyzes the deamination of 5-methylthioadenosine and S-adenosyl-L-homocysteine into 5-methylthioinosine and S-inosyl-L-homocysteine, respectively. Is also able to deaminate adenosine.</text>
</comment>
<dbReference type="HAMAP" id="MF_01281">
    <property type="entry name" value="MTA_SAH_deamin"/>
    <property type="match status" value="1"/>
</dbReference>
<dbReference type="EC" id="3.5.4.31" evidence="4"/>
<evidence type="ECO:0000313" key="7">
    <source>
        <dbReference type="Proteomes" id="UP000030016"/>
    </source>
</evidence>
<evidence type="ECO:0000313" key="6">
    <source>
        <dbReference type="EMBL" id="KGN03486.1"/>
    </source>
</evidence>
<dbReference type="SUPFAM" id="SSF51556">
    <property type="entry name" value="Metallo-dependent hydrolases"/>
    <property type="match status" value="1"/>
</dbReference>
<dbReference type="RefSeq" id="WP_039247917.1">
    <property type="nucleotide sequence ID" value="NZ_JDRX01000001.1"/>
</dbReference>
<dbReference type="Proteomes" id="UP000030016">
    <property type="component" value="Unassembled WGS sequence"/>
</dbReference>
<dbReference type="InterPro" id="IPR050287">
    <property type="entry name" value="MTA/SAH_deaminase"/>
</dbReference>
<dbReference type="InterPro" id="IPR006680">
    <property type="entry name" value="Amidohydro-rel"/>
</dbReference>
<feature type="binding site" evidence="4">
    <location>
        <position position="214"/>
    </location>
    <ligand>
        <name>substrate</name>
    </ligand>
</feature>
<reference evidence="6 7" key="1">
    <citation type="submission" date="2014-01" db="EMBL/GenBank/DDBJ databases">
        <title>Plasmidome dynamics in the species complex Clostridium novyi sensu lato converts strains of independent lineages into distinctly different pathogens.</title>
        <authorList>
            <person name="Skarin H."/>
            <person name="Segerman B."/>
        </authorList>
    </citation>
    <scope>NUCLEOTIDE SEQUENCE [LARGE SCALE GENOMIC DNA]</scope>
    <source>
        <strain evidence="6 7">4570</strain>
    </source>
</reference>
<dbReference type="PANTHER" id="PTHR43794:SF11">
    <property type="entry name" value="AMIDOHYDROLASE-RELATED DOMAIN-CONTAINING PROTEIN"/>
    <property type="match status" value="1"/>
</dbReference>
<dbReference type="Gene3D" id="3.20.20.140">
    <property type="entry name" value="Metal-dependent hydrolases"/>
    <property type="match status" value="1"/>
</dbReference>
<dbReference type="GO" id="GO:0050270">
    <property type="term" value="F:S-adenosylhomocysteine deaminase activity"/>
    <property type="evidence" value="ECO:0007669"/>
    <property type="project" value="UniProtKB-UniRule"/>
</dbReference>
<dbReference type="CDD" id="cd01298">
    <property type="entry name" value="ATZ_TRZ_like"/>
    <property type="match status" value="1"/>
</dbReference>
<accession>A0AA89CQE0</accession>
<feature type="binding site" evidence="4">
    <location>
        <position position="211"/>
    </location>
    <ligand>
        <name>Zn(2+)</name>
        <dbReference type="ChEBI" id="CHEBI:29105"/>
    </ligand>
</feature>
<comment type="similarity">
    <text evidence="4">Belongs to the metallo-dependent hydrolases superfamily. MTA/SAH deaminase family.</text>
</comment>
<name>A0AA89CQE0_CLONO</name>
<dbReference type="EC" id="3.5.4.28" evidence="4"/>
<feature type="binding site" evidence="4">
    <location>
        <position position="66"/>
    </location>
    <ligand>
        <name>Zn(2+)</name>
        <dbReference type="ChEBI" id="CHEBI:29105"/>
    </ligand>
</feature>
<feature type="domain" description="Amidohydrolase-related" evidence="5">
    <location>
        <begin position="58"/>
        <end position="402"/>
    </location>
</feature>
<dbReference type="InterPro" id="IPR023512">
    <property type="entry name" value="Deaminase_MtaD/DadD"/>
</dbReference>
<dbReference type="SUPFAM" id="SSF51338">
    <property type="entry name" value="Composite domain of metallo-dependent hydrolases"/>
    <property type="match status" value="1"/>
</dbReference>
<feature type="binding site" evidence="4">
    <location>
        <position position="184"/>
    </location>
    <ligand>
        <name>substrate</name>
    </ligand>
</feature>
<comment type="caution">
    <text evidence="6">The sequence shown here is derived from an EMBL/GenBank/DDBJ whole genome shotgun (WGS) entry which is preliminary data.</text>
</comment>
<feature type="binding site" evidence="4">
    <location>
        <position position="95"/>
    </location>
    <ligand>
        <name>substrate</name>
    </ligand>
</feature>
<comment type="caution">
    <text evidence="4">Lacks conserved residue(s) required for the propagation of feature annotation.</text>
</comment>
<dbReference type="InterPro" id="IPR032466">
    <property type="entry name" value="Metal_Hydrolase"/>
</dbReference>
<dbReference type="GO" id="GO:0090614">
    <property type="term" value="F:5'-methylthioadenosine deaminase activity"/>
    <property type="evidence" value="ECO:0007669"/>
    <property type="project" value="UniProtKB-UniRule"/>
</dbReference>
<dbReference type="GO" id="GO:0046872">
    <property type="term" value="F:metal ion binding"/>
    <property type="evidence" value="ECO:0007669"/>
    <property type="project" value="UniProtKB-KW"/>
</dbReference>
<protein>
    <recommendedName>
        <fullName evidence="4">5-methylthioadenosine/S-adenosylhomocysteine deaminase</fullName>
        <shortName evidence="4">MTA/SAH deaminase</shortName>
        <ecNumber evidence="4">3.5.4.28</ecNumber>
        <ecNumber evidence="4">3.5.4.31</ecNumber>
    </recommendedName>
</protein>
<dbReference type="Gene3D" id="2.30.40.10">
    <property type="entry name" value="Urease, subunit C, domain 1"/>
    <property type="match status" value="1"/>
</dbReference>
<comment type="cofactor">
    <cofactor evidence="4">
        <name>Zn(2+)</name>
        <dbReference type="ChEBI" id="CHEBI:29105"/>
    </cofactor>
    <text evidence="4">Binds 1 zinc ion per subunit.</text>
</comment>
<feature type="binding site" evidence="4">
    <location>
        <position position="68"/>
    </location>
    <ligand>
        <name>Zn(2+)</name>
        <dbReference type="ChEBI" id="CHEBI:29105"/>
    </ligand>
</feature>
<evidence type="ECO:0000259" key="5">
    <source>
        <dbReference type="Pfam" id="PF01979"/>
    </source>
</evidence>
<gene>
    <name evidence="4" type="primary">mtaD</name>
    <name evidence="6" type="ORF">Z969_00510</name>
</gene>
<feature type="binding site" evidence="4">
    <location>
        <position position="299"/>
    </location>
    <ligand>
        <name>substrate</name>
    </ligand>
</feature>
<comment type="catalytic activity">
    <reaction evidence="4">
        <text>S-methyl-5'-thioadenosine + H2O + H(+) = S-methyl-5'-thioinosine + NH4(+)</text>
        <dbReference type="Rhea" id="RHEA:25025"/>
        <dbReference type="ChEBI" id="CHEBI:15377"/>
        <dbReference type="ChEBI" id="CHEBI:15378"/>
        <dbReference type="ChEBI" id="CHEBI:17509"/>
        <dbReference type="ChEBI" id="CHEBI:28938"/>
        <dbReference type="ChEBI" id="CHEBI:48595"/>
        <dbReference type="EC" id="3.5.4.31"/>
    </reaction>
</comment>
<proteinExistence type="inferred from homology"/>
<evidence type="ECO:0000256" key="4">
    <source>
        <dbReference type="HAMAP-Rule" id="MF_01281"/>
    </source>
</evidence>
<evidence type="ECO:0000256" key="3">
    <source>
        <dbReference type="ARBA" id="ARBA00022833"/>
    </source>
</evidence>
<dbReference type="EMBL" id="JDRX01000001">
    <property type="protein sequence ID" value="KGN03486.1"/>
    <property type="molecule type" value="Genomic_DNA"/>
</dbReference>
<keyword evidence="1 4" id="KW-0479">Metal-binding</keyword>
<evidence type="ECO:0000256" key="1">
    <source>
        <dbReference type="ARBA" id="ARBA00022723"/>
    </source>
</evidence>
<keyword evidence="2 4" id="KW-0378">Hydrolase</keyword>